<evidence type="ECO:0000256" key="6">
    <source>
        <dbReference type="ARBA" id="ARBA00022692"/>
    </source>
</evidence>
<keyword evidence="9 11" id="KW-0807">Transducer</keyword>
<dbReference type="CDD" id="cd11386">
    <property type="entry name" value="MCP_signal"/>
    <property type="match status" value="1"/>
</dbReference>
<evidence type="ECO:0000256" key="2">
    <source>
        <dbReference type="ARBA" id="ARBA00022475"/>
    </source>
</evidence>
<name>A0A063Y403_9GAMM</name>
<keyword evidence="12" id="KW-0175">Coiled coil</keyword>
<dbReference type="PROSITE" id="PS50111">
    <property type="entry name" value="CHEMOTAXIS_TRANSDUC_2"/>
    <property type="match status" value="1"/>
</dbReference>
<feature type="transmembrane region" description="Helical" evidence="13">
    <location>
        <begin position="181"/>
        <end position="200"/>
    </location>
</feature>
<dbReference type="GO" id="GO:0007165">
    <property type="term" value="P:signal transduction"/>
    <property type="evidence" value="ECO:0007669"/>
    <property type="project" value="UniProtKB-KW"/>
</dbReference>
<dbReference type="PANTHER" id="PTHR32089">
    <property type="entry name" value="METHYL-ACCEPTING CHEMOTAXIS PROTEIN MCPB"/>
    <property type="match status" value="1"/>
</dbReference>
<evidence type="ECO:0000256" key="11">
    <source>
        <dbReference type="PROSITE-ProRule" id="PRU00284"/>
    </source>
</evidence>
<dbReference type="InterPro" id="IPR004090">
    <property type="entry name" value="Chemotax_Me-accpt_rcpt"/>
</dbReference>
<dbReference type="STRING" id="267850.ADINL_0465"/>
<dbReference type="NCBIfam" id="TIGR00229">
    <property type="entry name" value="sensory_box"/>
    <property type="match status" value="1"/>
</dbReference>
<dbReference type="InterPro" id="IPR000014">
    <property type="entry name" value="PAS"/>
</dbReference>
<keyword evidence="6 13" id="KW-0812">Transmembrane</keyword>
<protein>
    <submittedName>
        <fullName evidence="16">Aerotaxis sensor receptor protein</fullName>
    </submittedName>
</protein>
<keyword evidence="7 13" id="KW-1133">Transmembrane helix</keyword>
<dbReference type="Gene3D" id="3.30.450.20">
    <property type="entry name" value="PAS domain"/>
    <property type="match status" value="1"/>
</dbReference>
<dbReference type="OrthoDB" id="5675566at2"/>
<dbReference type="InterPro" id="IPR004089">
    <property type="entry name" value="MCPsignal_dom"/>
</dbReference>
<evidence type="ECO:0000259" key="15">
    <source>
        <dbReference type="PROSITE" id="PS50112"/>
    </source>
</evidence>
<keyword evidence="4" id="KW-0145">Chemotaxis</keyword>
<keyword evidence="5" id="KW-0997">Cell inner membrane</keyword>
<comment type="subcellular location">
    <subcellularLocation>
        <location evidence="1">Cell inner membrane</location>
        <topology evidence="1">Multi-pass membrane protein</topology>
    </subcellularLocation>
</comment>
<evidence type="ECO:0000256" key="7">
    <source>
        <dbReference type="ARBA" id="ARBA00022989"/>
    </source>
</evidence>
<organism evidence="16 17">
    <name type="scientific">Nitrincola lacisaponensis</name>
    <dbReference type="NCBI Taxonomy" id="267850"/>
    <lineage>
        <taxon>Bacteria</taxon>
        <taxon>Pseudomonadati</taxon>
        <taxon>Pseudomonadota</taxon>
        <taxon>Gammaproteobacteria</taxon>
        <taxon>Oceanospirillales</taxon>
        <taxon>Oceanospirillaceae</taxon>
        <taxon>Nitrincola</taxon>
    </lineage>
</organism>
<dbReference type="Pfam" id="PF00015">
    <property type="entry name" value="MCPsignal"/>
    <property type="match status" value="1"/>
</dbReference>
<evidence type="ECO:0000256" key="12">
    <source>
        <dbReference type="SAM" id="Coils"/>
    </source>
</evidence>
<dbReference type="RefSeq" id="WP_036543548.1">
    <property type="nucleotide sequence ID" value="NZ_JMSZ01000013.1"/>
</dbReference>
<keyword evidence="3" id="KW-0488">Methylation</keyword>
<dbReference type="PROSITE" id="PS50112">
    <property type="entry name" value="PAS"/>
    <property type="match status" value="1"/>
</dbReference>
<dbReference type="CDD" id="cd00130">
    <property type="entry name" value="PAS"/>
    <property type="match status" value="1"/>
</dbReference>
<dbReference type="PRINTS" id="PR00260">
    <property type="entry name" value="CHEMTRNSDUCR"/>
</dbReference>
<evidence type="ECO:0000313" key="16">
    <source>
        <dbReference type="EMBL" id="KDE41033.1"/>
    </source>
</evidence>
<reference evidence="16 17" key="1">
    <citation type="journal article" date="2005" name="Int. J. Syst. Evol. Microbiol.">
        <title>Nitrincola lacisaponensis gen. nov., sp. nov., a novel alkaliphilic bacterium isolated from an alkaline, saline lake.</title>
        <authorList>
            <person name="Dimitriu P.A."/>
            <person name="Shukla S.K."/>
            <person name="Conradt J."/>
            <person name="Marquez M.C."/>
            <person name="Ventosa A."/>
            <person name="Maglia A."/>
            <person name="Peyton B.M."/>
            <person name="Pinkart H.C."/>
            <person name="Mormile M.R."/>
        </authorList>
    </citation>
    <scope>NUCLEOTIDE SEQUENCE [LARGE SCALE GENOMIC DNA]</scope>
    <source>
        <strain evidence="16 17">4CA</strain>
    </source>
</reference>
<dbReference type="AlphaFoldDB" id="A0A063Y403"/>
<dbReference type="SMART" id="SM00283">
    <property type="entry name" value="MA"/>
    <property type="match status" value="1"/>
</dbReference>
<feature type="domain" description="Methyl-accepting transducer" evidence="14">
    <location>
        <begin position="255"/>
        <end position="491"/>
    </location>
</feature>
<keyword evidence="2" id="KW-1003">Cell membrane</keyword>
<dbReference type="PATRIC" id="fig|267850.7.peg.458"/>
<dbReference type="SUPFAM" id="SSF58104">
    <property type="entry name" value="Methyl-accepting chemotaxis protein (MCP) signaling domain"/>
    <property type="match status" value="1"/>
</dbReference>
<keyword evidence="17" id="KW-1185">Reference proteome</keyword>
<evidence type="ECO:0000256" key="3">
    <source>
        <dbReference type="ARBA" id="ARBA00022481"/>
    </source>
</evidence>
<evidence type="ECO:0000256" key="8">
    <source>
        <dbReference type="ARBA" id="ARBA00023136"/>
    </source>
</evidence>
<dbReference type="GO" id="GO:0004888">
    <property type="term" value="F:transmembrane signaling receptor activity"/>
    <property type="evidence" value="ECO:0007669"/>
    <property type="project" value="InterPro"/>
</dbReference>
<dbReference type="InterPro" id="IPR035965">
    <property type="entry name" value="PAS-like_dom_sf"/>
</dbReference>
<dbReference type="Pfam" id="PF08447">
    <property type="entry name" value="PAS_3"/>
    <property type="match status" value="1"/>
</dbReference>
<evidence type="ECO:0000256" key="1">
    <source>
        <dbReference type="ARBA" id="ARBA00004429"/>
    </source>
</evidence>
<dbReference type="Gene3D" id="1.10.287.950">
    <property type="entry name" value="Methyl-accepting chemotaxis protein"/>
    <property type="match status" value="1"/>
</dbReference>
<dbReference type="SMART" id="SM00091">
    <property type="entry name" value="PAS"/>
    <property type="match status" value="1"/>
</dbReference>
<evidence type="ECO:0000259" key="14">
    <source>
        <dbReference type="PROSITE" id="PS50111"/>
    </source>
</evidence>
<dbReference type="EMBL" id="JMSZ01000013">
    <property type="protein sequence ID" value="KDE41033.1"/>
    <property type="molecule type" value="Genomic_DNA"/>
</dbReference>
<feature type="transmembrane region" description="Helical" evidence="13">
    <location>
        <begin position="157"/>
        <end position="175"/>
    </location>
</feature>
<evidence type="ECO:0000313" key="17">
    <source>
        <dbReference type="Proteomes" id="UP000027318"/>
    </source>
</evidence>
<dbReference type="GO" id="GO:0052131">
    <property type="term" value="P:positive aerotaxis"/>
    <property type="evidence" value="ECO:0007669"/>
    <property type="project" value="UniProtKB-ARBA"/>
</dbReference>
<comment type="caution">
    <text evidence="16">The sequence shown here is derived from an EMBL/GenBank/DDBJ whole genome shotgun (WGS) entry which is preliminary data.</text>
</comment>
<dbReference type="SUPFAM" id="SSF55785">
    <property type="entry name" value="PYP-like sensor domain (PAS domain)"/>
    <property type="match status" value="1"/>
</dbReference>
<sequence length="527" mass="57981">MKKNLPVTDTEHLLNESDMIVTLTDPKGIITFANDAFIRISGFSKEELIGQSHNMVRHPDMPEAAFKDLWDTLKSGQSWMGLVKNRCKNGDYYWVSAFVSPCYDNDRLVGYQSVRFRPTRAAVKRAEHLYKQLRQGRKPRLRSWLDPRDLGTTIRMVAGLSLVFSLQWLFAWFVFDLPDAAVLISALVSIATTPLLAWIFSGKNRLIAARARQVVDKPLMTLAYMGSLDESALVAHEALFGKAKISTVASRIHEISRDSELIFGEMGRAVSQTLKGADQQLEKSQLVASAMDSLAATLRDVASSTLSASSAAQQTEDSTRKGKAVLLDSVSAMESLAAEITEASAAIHRLERDVVSIHHILEVISGIAEQTNLLALNASIEAARAGEQGRGFAVVADEVRSLASRTQQATQEIQQMIEQLQRASNEAVQVMSQSERKARQGVDQVSLADQTLDEISEASQIIVTMNRQVAGAADEQLRVADSVNAHIQHLAELGRSNADTALALRHQSDELHAFSRSINITAEQLKH</sequence>
<dbReference type="InterPro" id="IPR013655">
    <property type="entry name" value="PAS_fold_3"/>
</dbReference>
<dbReference type="FunFam" id="3.30.450.20:FF:000046">
    <property type="entry name" value="Aerotaxis sensor receptor"/>
    <property type="match status" value="1"/>
</dbReference>
<gene>
    <name evidence="16" type="ORF">ADINL_0465</name>
</gene>
<dbReference type="FunFam" id="1.10.287.950:FF:000001">
    <property type="entry name" value="Methyl-accepting chemotaxis sensory transducer"/>
    <property type="match status" value="1"/>
</dbReference>
<evidence type="ECO:0000256" key="13">
    <source>
        <dbReference type="SAM" id="Phobius"/>
    </source>
</evidence>
<accession>A0A063Y403</accession>
<proteinExistence type="inferred from homology"/>
<feature type="domain" description="PAS" evidence="15">
    <location>
        <begin position="11"/>
        <end position="76"/>
    </location>
</feature>
<evidence type="ECO:0000256" key="9">
    <source>
        <dbReference type="ARBA" id="ARBA00023224"/>
    </source>
</evidence>
<comment type="similarity">
    <text evidence="10">Belongs to the methyl-accepting chemotaxis (MCP) protein family.</text>
</comment>
<dbReference type="Proteomes" id="UP000027318">
    <property type="component" value="Unassembled WGS sequence"/>
</dbReference>
<dbReference type="GO" id="GO:0005886">
    <property type="term" value="C:plasma membrane"/>
    <property type="evidence" value="ECO:0007669"/>
    <property type="project" value="UniProtKB-SubCell"/>
</dbReference>
<evidence type="ECO:0000256" key="5">
    <source>
        <dbReference type="ARBA" id="ARBA00022519"/>
    </source>
</evidence>
<dbReference type="PANTHER" id="PTHR32089:SF112">
    <property type="entry name" value="LYSOZYME-LIKE PROTEIN-RELATED"/>
    <property type="match status" value="1"/>
</dbReference>
<keyword evidence="8 13" id="KW-0472">Membrane</keyword>
<feature type="coiled-coil region" evidence="12">
    <location>
        <begin position="399"/>
        <end position="437"/>
    </location>
</feature>
<evidence type="ECO:0000256" key="10">
    <source>
        <dbReference type="ARBA" id="ARBA00029447"/>
    </source>
</evidence>
<evidence type="ECO:0000256" key="4">
    <source>
        <dbReference type="ARBA" id="ARBA00022500"/>
    </source>
</evidence>
<keyword evidence="16" id="KW-0675">Receptor</keyword>